<dbReference type="InterPro" id="IPR022300">
    <property type="entry name" value="PPK2-rel_1"/>
</dbReference>
<gene>
    <name evidence="6" type="ORF">KUV50_11620</name>
</gene>
<comment type="caution">
    <text evidence="6">The sequence shown here is derived from an EMBL/GenBank/DDBJ whole genome shotgun (WGS) entry which is preliminary data.</text>
</comment>
<evidence type="ECO:0000313" key="7">
    <source>
        <dbReference type="Proteomes" id="UP000753961"/>
    </source>
</evidence>
<keyword evidence="3 6" id="KW-0418">Kinase</keyword>
<name>A0A953HVW3_9BACT</name>
<dbReference type="PANTHER" id="PTHR34383">
    <property type="entry name" value="POLYPHOSPHATE:AMP PHOSPHOTRANSFERASE-RELATED"/>
    <property type="match status" value="1"/>
</dbReference>
<dbReference type="PANTHER" id="PTHR34383:SF3">
    <property type="entry name" value="POLYPHOSPHATE:AMP PHOSPHOTRANSFERASE"/>
    <property type="match status" value="1"/>
</dbReference>
<feature type="compositionally biased region" description="Basic and acidic residues" evidence="4">
    <location>
        <begin position="1"/>
        <end position="16"/>
    </location>
</feature>
<dbReference type="Pfam" id="PF03976">
    <property type="entry name" value="PPK2"/>
    <property type="match status" value="1"/>
</dbReference>
<dbReference type="GO" id="GO:0008976">
    <property type="term" value="F:polyphosphate kinase activity"/>
    <property type="evidence" value="ECO:0007669"/>
    <property type="project" value="InterPro"/>
</dbReference>
<evidence type="ECO:0000259" key="5">
    <source>
        <dbReference type="Pfam" id="PF03976"/>
    </source>
</evidence>
<feature type="domain" description="Polyphosphate kinase-2-related" evidence="5">
    <location>
        <begin position="16"/>
        <end position="236"/>
    </location>
</feature>
<dbReference type="Gene3D" id="3.40.50.300">
    <property type="entry name" value="P-loop containing nucleotide triphosphate hydrolases"/>
    <property type="match status" value="1"/>
</dbReference>
<keyword evidence="2" id="KW-0808">Transferase</keyword>
<dbReference type="EMBL" id="JAHVHU010000010">
    <property type="protein sequence ID" value="MBY5958788.1"/>
    <property type="molecule type" value="Genomic_DNA"/>
</dbReference>
<keyword evidence="7" id="KW-1185">Reference proteome</keyword>
<evidence type="ECO:0000256" key="2">
    <source>
        <dbReference type="ARBA" id="ARBA00022679"/>
    </source>
</evidence>
<comment type="similarity">
    <text evidence="1">Belongs to the polyphosphate kinase 2 (PPK2) family. Class I subfamily.</text>
</comment>
<dbReference type="InterPro" id="IPR027417">
    <property type="entry name" value="P-loop_NTPase"/>
</dbReference>
<sequence length="256" mass="30514">MIRLKDIETRAPEHYDKKKTKKNTRQIAREIGELQTTLFAEEKHALLVLFQGMDASGKDGSAKAAFPYCNPIGLRAHSFKKPTEEEMNHDFLWRVHRHAPAKGMIQIFNRSHYEDILIQRVNQWIDQSLVDKRMNSINDFEELLQYDNNTTILKFYLHISQAEQQEELQERIDEPEKNWKHKTADWVEAKKWDDYRTAYEYSINNSRIPWIIIPADQAWYRNYLVAKTVRDTLQNLNMVRPLLSEAEHKYMKENYG</sequence>
<evidence type="ECO:0000256" key="3">
    <source>
        <dbReference type="ARBA" id="ARBA00022777"/>
    </source>
</evidence>
<protein>
    <submittedName>
        <fullName evidence="6">Polyphosphate kinase</fullName>
    </submittedName>
</protein>
<dbReference type="Proteomes" id="UP000753961">
    <property type="component" value="Unassembled WGS sequence"/>
</dbReference>
<evidence type="ECO:0000256" key="4">
    <source>
        <dbReference type="SAM" id="MobiDB-lite"/>
    </source>
</evidence>
<dbReference type="AlphaFoldDB" id="A0A953HVW3"/>
<dbReference type="GO" id="GO:0006797">
    <property type="term" value="P:polyphosphate metabolic process"/>
    <property type="evidence" value="ECO:0007669"/>
    <property type="project" value="InterPro"/>
</dbReference>
<proteinExistence type="inferred from homology"/>
<evidence type="ECO:0000313" key="6">
    <source>
        <dbReference type="EMBL" id="MBY5958788.1"/>
    </source>
</evidence>
<organism evidence="6 7">
    <name type="scientific">Membranihabitans marinus</name>
    <dbReference type="NCBI Taxonomy" id="1227546"/>
    <lineage>
        <taxon>Bacteria</taxon>
        <taxon>Pseudomonadati</taxon>
        <taxon>Bacteroidota</taxon>
        <taxon>Saprospiria</taxon>
        <taxon>Saprospirales</taxon>
        <taxon>Saprospiraceae</taxon>
        <taxon>Membranihabitans</taxon>
    </lineage>
</organism>
<dbReference type="InterPro" id="IPR016898">
    <property type="entry name" value="Polyphosphate_phosphotransfera"/>
</dbReference>
<dbReference type="PIRSF" id="PIRSF028756">
    <property type="entry name" value="PPK2_prd"/>
    <property type="match status" value="1"/>
</dbReference>
<dbReference type="SUPFAM" id="SSF52540">
    <property type="entry name" value="P-loop containing nucleoside triphosphate hydrolases"/>
    <property type="match status" value="1"/>
</dbReference>
<evidence type="ECO:0000256" key="1">
    <source>
        <dbReference type="ARBA" id="ARBA00009924"/>
    </source>
</evidence>
<dbReference type="InterPro" id="IPR022488">
    <property type="entry name" value="PPK2-related"/>
</dbReference>
<dbReference type="NCBIfam" id="TIGR03709">
    <property type="entry name" value="PPK2_rel_1"/>
    <property type="match status" value="1"/>
</dbReference>
<feature type="region of interest" description="Disordered" evidence="4">
    <location>
        <begin position="1"/>
        <end position="21"/>
    </location>
</feature>
<reference evidence="6" key="1">
    <citation type="submission" date="2021-06" db="EMBL/GenBank/DDBJ databases">
        <title>44 bacteria genomes isolated from Dapeng, Shenzhen.</title>
        <authorList>
            <person name="Zheng W."/>
            <person name="Yu S."/>
            <person name="Huang Y."/>
        </authorList>
    </citation>
    <scope>NUCLEOTIDE SEQUENCE</scope>
    <source>
        <strain evidence="6">DP5N28-2</strain>
    </source>
</reference>
<accession>A0A953HVW3</accession>
<dbReference type="RefSeq" id="WP_222580327.1">
    <property type="nucleotide sequence ID" value="NZ_JAHVHU010000010.1"/>
</dbReference>